<keyword evidence="4" id="KW-1185">Reference proteome</keyword>
<evidence type="ECO:0000313" key="4">
    <source>
        <dbReference type="Proteomes" id="UP000182427"/>
    </source>
</evidence>
<dbReference type="PROSITE" id="PS51257">
    <property type="entry name" value="PROKAR_LIPOPROTEIN"/>
    <property type="match status" value="1"/>
</dbReference>
<dbReference type="EMBL" id="LT629690">
    <property type="protein sequence ID" value="SDF62295.1"/>
    <property type="molecule type" value="Genomic_DNA"/>
</dbReference>
<reference evidence="3 4" key="1">
    <citation type="submission" date="2016-10" db="EMBL/GenBank/DDBJ databases">
        <authorList>
            <person name="de Groot N.N."/>
        </authorList>
    </citation>
    <scope>NUCLEOTIDE SEQUENCE [LARGE SCALE GENOMIC DNA]</scope>
    <source>
        <strain evidence="3 4">GAS232</strain>
    </source>
</reference>
<feature type="region of interest" description="Disordered" evidence="1">
    <location>
        <begin position="161"/>
        <end position="193"/>
    </location>
</feature>
<dbReference type="AlphaFoldDB" id="A0A1G7MKJ2"/>
<sequence>MLASVQRTALALLLLGACRLPAQSTTPDWQTAAGTHLSFEVATIKPNTSDEPAHGNFTLGPGDAYTNTGGRFLTKNISLLDYIRFAWKLTDGQVALLEASAPKWVSTAGFDIEAKSDLPNPTKDQMRLMVQSLLADRFALHTHTETHELPALAMVLITPGKPGPELHPHSPTDNTCSGAAPSPNQPSIASTPNFCGSLRSNGVASSPSHVRITGQKVPLTLLAAQLGQMGGFGRPILDQTGLTGTVDLTLEWGPDSDTEPMDSNSRQTYMQRALRDQLGIKLDPRTAPVTVLLIDHINPQPSAN</sequence>
<dbReference type="InterPro" id="IPR017801">
    <property type="entry name" value="DUF3738"/>
</dbReference>
<evidence type="ECO:0000256" key="2">
    <source>
        <dbReference type="SAM" id="SignalP"/>
    </source>
</evidence>
<feature type="signal peptide" evidence="2">
    <location>
        <begin position="1"/>
        <end position="24"/>
    </location>
</feature>
<gene>
    <name evidence="3" type="ORF">SAMN05444167_2834</name>
</gene>
<evidence type="ECO:0000256" key="1">
    <source>
        <dbReference type="SAM" id="MobiDB-lite"/>
    </source>
</evidence>
<feature type="chain" id="PRO_5009241946" evidence="2">
    <location>
        <begin position="25"/>
        <end position="304"/>
    </location>
</feature>
<dbReference type="NCBIfam" id="TIGR03435">
    <property type="entry name" value="Soli_TIGR03435"/>
    <property type="match status" value="1"/>
</dbReference>
<proteinExistence type="predicted"/>
<keyword evidence="2" id="KW-0732">Signal</keyword>
<accession>A0A1G7MKJ2</accession>
<evidence type="ECO:0000313" key="3">
    <source>
        <dbReference type="EMBL" id="SDF62295.1"/>
    </source>
</evidence>
<name>A0A1G7MKJ2_9BACT</name>
<dbReference type="Proteomes" id="UP000182427">
    <property type="component" value="Chromosome I"/>
</dbReference>
<dbReference type="Pfam" id="PF12543">
    <property type="entry name" value="DUF3738"/>
    <property type="match status" value="1"/>
</dbReference>
<protein>
    <submittedName>
        <fullName evidence="3">Soil-associated protein, TIGR03435 family</fullName>
    </submittedName>
</protein>
<organism evidence="3 4">
    <name type="scientific">Terriglobus roseus</name>
    <dbReference type="NCBI Taxonomy" id="392734"/>
    <lineage>
        <taxon>Bacteria</taxon>
        <taxon>Pseudomonadati</taxon>
        <taxon>Acidobacteriota</taxon>
        <taxon>Terriglobia</taxon>
        <taxon>Terriglobales</taxon>
        <taxon>Acidobacteriaceae</taxon>
        <taxon>Terriglobus</taxon>
    </lineage>
</organism>